<dbReference type="GO" id="GO:0000155">
    <property type="term" value="F:phosphorelay sensor kinase activity"/>
    <property type="evidence" value="ECO:0007669"/>
    <property type="project" value="InterPro"/>
</dbReference>
<dbReference type="InterPro" id="IPR011712">
    <property type="entry name" value="Sig_transdc_His_kin_sub3_dim/P"/>
</dbReference>
<dbReference type="PANTHER" id="PTHR24421:SF61">
    <property type="entry name" value="OXYGEN SENSOR HISTIDINE KINASE NREB"/>
    <property type="match status" value="1"/>
</dbReference>
<evidence type="ECO:0000259" key="4">
    <source>
        <dbReference type="PROSITE" id="PS50109"/>
    </source>
</evidence>
<dbReference type="InterPro" id="IPR029016">
    <property type="entry name" value="GAF-like_dom_sf"/>
</dbReference>
<dbReference type="InterPro" id="IPR036890">
    <property type="entry name" value="HATPase_C_sf"/>
</dbReference>
<dbReference type="CDD" id="cd16917">
    <property type="entry name" value="HATPase_UhpB-NarQ-NarX-like"/>
    <property type="match status" value="1"/>
</dbReference>
<dbReference type="Pfam" id="PF01590">
    <property type="entry name" value="GAF"/>
    <property type="match status" value="1"/>
</dbReference>
<sequence length="374" mass="40870">MDDREMLDELSAAVLAVNRHLSTREVLQTIVTAARGLLECEYAALGVPDDQGGFAEFVVDGISDEQWAAIGPLPRQHGLLGAMLHSAQPERLPDVQADPRFGWWPRAHPVLKDFLGMPITDGEEILGAIYLANRRDGDGFTPDHERLLGVLAAHAAIALTNARLYEHSRELTLLEERHRVARELHDAIAQKLFSLRLTTEAAAAWVRRDPARAEEELAEIRRLAGQATDELTQIVAELRPRELADTGLAETLRRRVALLDRVHDAEVTFSESGRPRLTPRVEEVVLRVAEEALHNALRHAGAARVRVALTATDTGVVCEIADDGIGFDHTTPTGANARLGFASMRERARRAQGSLDVRSAPGSGTTVTLAVPGE</sequence>
<dbReference type="Pfam" id="PF07730">
    <property type="entry name" value="HisKA_3"/>
    <property type="match status" value="1"/>
</dbReference>
<dbReference type="Proteomes" id="UP000587527">
    <property type="component" value="Unassembled WGS sequence"/>
</dbReference>
<dbReference type="SMART" id="SM00387">
    <property type="entry name" value="HATPase_c"/>
    <property type="match status" value="1"/>
</dbReference>
<dbReference type="Gene3D" id="1.20.5.1930">
    <property type="match status" value="1"/>
</dbReference>
<keyword evidence="6" id="KW-1185">Reference proteome</keyword>
<keyword evidence="3" id="KW-0902">Two-component regulatory system</keyword>
<keyword evidence="1" id="KW-0808">Transferase</keyword>
<dbReference type="PROSITE" id="PS50109">
    <property type="entry name" value="HIS_KIN"/>
    <property type="match status" value="1"/>
</dbReference>
<evidence type="ECO:0000256" key="1">
    <source>
        <dbReference type="ARBA" id="ARBA00022679"/>
    </source>
</evidence>
<dbReference type="GO" id="GO:0046983">
    <property type="term" value="F:protein dimerization activity"/>
    <property type="evidence" value="ECO:0007669"/>
    <property type="project" value="InterPro"/>
</dbReference>
<dbReference type="GO" id="GO:0016020">
    <property type="term" value="C:membrane"/>
    <property type="evidence" value="ECO:0007669"/>
    <property type="project" value="InterPro"/>
</dbReference>
<accession>A0A841BZ12</accession>
<dbReference type="RefSeq" id="WP_312875458.1">
    <property type="nucleotide sequence ID" value="NZ_JACHMN010000003.1"/>
</dbReference>
<dbReference type="InterPro" id="IPR003594">
    <property type="entry name" value="HATPase_dom"/>
</dbReference>
<dbReference type="SUPFAM" id="SSF55781">
    <property type="entry name" value="GAF domain-like"/>
    <property type="match status" value="1"/>
</dbReference>
<keyword evidence="2 5" id="KW-0418">Kinase</keyword>
<dbReference type="InterPro" id="IPR003018">
    <property type="entry name" value="GAF"/>
</dbReference>
<organism evidence="5 6">
    <name type="scientific">Allocatelliglobosispora scoriae</name>
    <dbReference type="NCBI Taxonomy" id="643052"/>
    <lineage>
        <taxon>Bacteria</taxon>
        <taxon>Bacillati</taxon>
        <taxon>Actinomycetota</taxon>
        <taxon>Actinomycetes</taxon>
        <taxon>Micromonosporales</taxon>
        <taxon>Micromonosporaceae</taxon>
        <taxon>Allocatelliglobosispora</taxon>
    </lineage>
</organism>
<evidence type="ECO:0000313" key="5">
    <source>
        <dbReference type="EMBL" id="MBB5872915.1"/>
    </source>
</evidence>
<evidence type="ECO:0000313" key="6">
    <source>
        <dbReference type="Proteomes" id="UP000587527"/>
    </source>
</evidence>
<evidence type="ECO:0000256" key="3">
    <source>
        <dbReference type="ARBA" id="ARBA00023012"/>
    </source>
</evidence>
<dbReference type="SMART" id="SM00065">
    <property type="entry name" value="GAF"/>
    <property type="match status" value="1"/>
</dbReference>
<dbReference type="Gene3D" id="3.30.450.40">
    <property type="match status" value="1"/>
</dbReference>
<dbReference type="SUPFAM" id="SSF55874">
    <property type="entry name" value="ATPase domain of HSP90 chaperone/DNA topoisomerase II/histidine kinase"/>
    <property type="match status" value="1"/>
</dbReference>
<reference evidence="5 6" key="1">
    <citation type="submission" date="2020-08" db="EMBL/GenBank/DDBJ databases">
        <title>Sequencing the genomes of 1000 actinobacteria strains.</title>
        <authorList>
            <person name="Klenk H.-P."/>
        </authorList>
    </citation>
    <scope>NUCLEOTIDE SEQUENCE [LARGE SCALE GENOMIC DNA]</scope>
    <source>
        <strain evidence="5 6">DSM 45362</strain>
    </source>
</reference>
<name>A0A841BZ12_9ACTN</name>
<dbReference type="Gene3D" id="3.30.565.10">
    <property type="entry name" value="Histidine kinase-like ATPase, C-terminal domain"/>
    <property type="match status" value="1"/>
</dbReference>
<protein>
    <submittedName>
        <fullName evidence="5">Signal transduction histidine kinase</fullName>
    </submittedName>
</protein>
<dbReference type="InterPro" id="IPR050482">
    <property type="entry name" value="Sensor_HK_TwoCompSys"/>
</dbReference>
<proteinExistence type="predicted"/>
<dbReference type="EMBL" id="JACHMN010000003">
    <property type="protein sequence ID" value="MBB5872915.1"/>
    <property type="molecule type" value="Genomic_DNA"/>
</dbReference>
<comment type="caution">
    <text evidence="5">The sequence shown here is derived from an EMBL/GenBank/DDBJ whole genome shotgun (WGS) entry which is preliminary data.</text>
</comment>
<dbReference type="InterPro" id="IPR005467">
    <property type="entry name" value="His_kinase_dom"/>
</dbReference>
<dbReference type="AlphaFoldDB" id="A0A841BZ12"/>
<gene>
    <name evidence="5" type="ORF">F4553_006349</name>
</gene>
<evidence type="ECO:0000256" key="2">
    <source>
        <dbReference type="ARBA" id="ARBA00022777"/>
    </source>
</evidence>
<dbReference type="PANTHER" id="PTHR24421">
    <property type="entry name" value="NITRATE/NITRITE SENSOR PROTEIN NARX-RELATED"/>
    <property type="match status" value="1"/>
</dbReference>
<feature type="domain" description="Histidine kinase" evidence="4">
    <location>
        <begin position="179"/>
        <end position="374"/>
    </location>
</feature>
<dbReference type="Pfam" id="PF02518">
    <property type="entry name" value="HATPase_c"/>
    <property type="match status" value="1"/>
</dbReference>